<sequence>MANKSHFNKGHIALNKLKKDGQKHSSHIENESPKKTIHAIFTEDSVKFLKKIPDSSVQLILIDPPYNLDLDYWDTYDNYLEWAKQWLDEIFRILSDTGNCVIFGGFQYQDLKKGDLLEVLHYTRHHTKLRFVNLVIWYYKNGMSAHRFFANRHEEAIWLSKTKKYYFDLDSVRVPYAEEQKKAALRDKRLIPENIEKGKNPTNVWEIGRLNGNSKERVGHPTQKPIELIRRFVRGLSYEGSTVLDFFGGSGTTGRVCIEEGRNSIMIDTDDKIFSYFDEHIRNMDFSIKTIPYEIKKNPNIEMILEELALN</sequence>
<evidence type="ECO:0000256" key="6">
    <source>
        <dbReference type="ARBA" id="ARBA00047942"/>
    </source>
</evidence>
<dbReference type="PROSITE" id="PS00092">
    <property type="entry name" value="N6_MTASE"/>
    <property type="match status" value="1"/>
</dbReference>
<dbReference type="InterPro" id="IPR029063">
    <property type="entry name" value="SAM-dependent_MTases_sf"/>
</dbReference>
<evidence type="ECO:0000256" key="4">
    <source>
        <dbReference type="ARBA" id="ARBA00022679"/>
    </source>
</evidence>
<dbReference type="RefSeq" id="WP_192894502.1">
    <property type="nucleotide sequence ID" value="NZ_CP032100.1"/>
</dbReference>
<protein>
    <recommendedName>
        <fullName evidence="2">site-specific DNA-methyltransferase (adenine-specific)</fullName>
        <ecNumber evidence="2">2.1.1.72</ecNumber>
    </recommendedName>
</protein>
<keyword evidence="5" id="KW-0949">S-adenosyl-L-methionine</keyword>
<dbReference type="KEGG" id="asui:ASUIS_1907"/>
<name>A0AAD0WRI0_9BACT</name>
<evidence type="ECO:0000313" key="9">
    <source>
        <dbReference type="Proteomes" id="UP000263040"/>
    </source>
</evidence>
<dbReference type="Gene3D" id="3.40.50.150">
    <property type="entry name" value="Vaccinia Virus protein VP39"/>
    <property type="match status" value="1"/>
</dbReference>
<accession>A0AAD0WRI0</accession>
<evidence type="ECO:0000313" key="8">
    <source>
        <dbReference type="EMBL" id="AXX90372.1"/>
    </source>
</evidence>
<evidence type="ECO:0000256" key="5">
    <source>
        <dbReference type="ARBA" id="ARBA00022691"/>
    </source>
</evidence>
<dbReference type="AlphaFoldDB" id="A0AAD0WRI0"/>
<dbReference type="InterPro" id="IPR002941">
    <property type="entry name" value="DNA_methylase_N4/N6"/>
</dbReference>
<dbReference type="InterPro" id="IPR002295">
    <property type="entry name" value="N4/N6-MTase_EcoPI_Mod-like"/>
</dbReference>
<dbReference type="PRINTS" id="PR00506">
    <property type="entry name" value="D21N6MTFRASE"/>
</dbReference>
<dbReference type="EMBL" id="CP032100">
    <property type="protein sequence ID" value="AXX90372.1"/>
    <property type="molecule type" value="Genomic_DNA"/>
</dbReference>
<dbReference type="SUPFAM" id="SSF53335">
    <property type="entry name" value="S-adenosyl-L-methionine-dependent methyltransferases"/>
    <property type="match status" value="1"/>
</dbReference>
<evidence type="ECO:0000256" key="1">
    <source>
        <dbReference type="ARBA" id="ARBA00006594"/>
    </source>
</evidence>
<dbReference type="Proteomes" id="UP000263040">
    <property type="component" value="Chromosome"/>
</dbReference>
<keyword evidence="9" id="KW-1185">Reference proteome</keyword>
<evidence type="ECO:0000256" key="2">
    <source>
        <dbReference type="ARBA" id="ARBA00011900"/>
    </source>
</evidence>
<proteinExistence type="inferred from homology"/>
<feature type="domain" description="DNA methylase N-4/N-6" evidence="7">
    <location>
        <begin position="57"/>
        <end position="275"/>
    </location>
</feature>
<comment type="similarity">
    <text evidence="1">Belongs to the N(4)/N(6)-methyltransferase family.</text>
</comment>
<dbReference type="EC" id="2.1.1.72" evidence="2"/>
<organism evidence="8 9">
    <name type="scientific">Arcobacter suis CECT 7833</name>
    <dbReference type="NCBI Taxonomy" id="663365"/>
    <lineage>
        <taxon>Bacteria</taxon>
        <taxon>Pseudomonadati</taxon>
        <taxon>Campylobacterota</taxon>
        <taxon>Epsilonproteobacteria</taxon>
        <taxon>Campylobacterales</taxon>
        <taxon>Arcobacteraceae</taxon>
        <taxon>Arcobacter</taxon>
    </lineage>
</organism>
<evidence type="ECO:0000259" key="7">
    <source>
        <dbReference type="Pfam" id="PF01555"/>
    </source>
</evidence>
<keyword evidence="4" id="KW-0808">Transferase</keyword>
<comment type="catalytic activity">
    <reaction evidence="6">
        <text>a 2'-deoxyadenosine in DNA + S-adenosyl-L-methionine = an N(6)-methyl-2'-deoxyadenosine in DNA + S-adenosyl-L-homocysteine + H(+)</text>
        <dbReference type="Rhea" id="RHEA:15197"/>
        <dbReference type="Rhea" id="RHEA-COMP:12418"/>
        <dbReference type="Rhea" id="RHEA-COMP:12419"/>
        <dbReference type="ChEBI" id="CHEBI:15378"/>
        <dbReference type="ChEBI" id="CHEBI:57856"/>
        <dbReference type="ChEBI" id="CHEBI:59789"/>
        <dbReference type="ChEBI" id="CHEBI:90615"/>
        <dbReference type="ChEBI" id="CHEBI:90616"/>
        <dbReference type="EC" id="2.1.1.72"/>
    </reaction>
</comment>
<gene>
    <name evidence="8" type="ORF">ASUIS_1907</name>
</gene>
<evidence type="ECO:0000256" key="3">
    <source>
        <dbReference type="ARBA" id="ARBA00022603"/>
    </source>
</evidence>
<dbReference type="REBASE" id="271546">
    <property type="entry name" value="M.Asu7833ORF1907P"/>
</dbReference>
<dbReference type="GO" id="GO:0008170">
    <property type="term" value="F:N-methyltransferase activity"/>
    <property type="evidence" value="ECO:0007669"/>
    <property type="project" value="InterPro"/>
</dbReference>
<dbReference type="Pfam" id="PF01555">
    <property type="entry name" value="N6_N4_Mtase"/>
    <property type="match status" value="1"/>
</dbReference>
<reference evidence="8 9" key="1">
    <citation type="submission" date="2018-08" db="EMBL/GenBank/DDBJ databases">
        <title>Complete genome of the Arcobacter suis type strain LMG 26152.</title>
        <authorList>
            <person name="Miller W.G."/>
            <person name="Yee E."/>
            <person name="Bono J.L."/>
        </authorList>
    </citation>
    <scope>NUCLEOTIDE SEQUENCE [LARGE SCALE GENOMIC DNA]</scope>
    <source>
        <strain evidence="8 9">CECT 7833</strain>
    </source>
</reference>
<dbReference type="GO" id="GO:0003677">
    <property type="term" value="F:DNA binding"/>
    <property type="evidence" value="ECO:0007669"/>
    <property type="project" value="InterPro"/>
</dbReference>
<dbReference type="GO" id="GO:0009007">
    <property type="term" value="F:site-specific DNA-methyltransferase (adenine-specific) activity"/>
    <property type="evidence" value="ECO:0007669"/>
    <property type="project" value="UniProtKB-EC"/>
</dbReference>
<dbReference type="GO" id="GO:0032259">
    <property type="term" value="P:methylation"/>
    <property type="evidence" value="ECO:0007669"/>
    <property type="project" value="UniProtKB-KW"/>
</dbReference>
<keyword evidence="3" id="KW-0489">Methyltransferase</keyword>
<dbReference type="InterPro" id="IPR002052">
    <property type="entry name" value="DNA_methylase_N6_adenine_CS"/>
</dbReference>